<keyword evidence="2" id="KW-1185">Reference proteome</keyword>
<name>A0A1R4EXZ9_9MICC</name>
<organism evidence="1 2">
    <name type="scientific">Arthrobacter rhombi</name>
    <dbReference type="NCBI Taxonomy" id="71253"/>
    <lineage>
        <taxon>Bacteria</taxon>
        <taxon>Bacillati</taxon>
        <taxon>Actinomycetota</taxon>
        <taxon>Actinomycetes</taxon>
        <taxon>Micrococcales</taxon>
        <taxon>Micrococcaceae</taxon>
        <taxon>Arthrobacter</taxon>
    </lineage>
</organism>
<dbReference type="Proteomes" id="UP000195913">
    <property type="component" value="Unassembled WGS sequence"/>
</dbReference>
<sequence length="255" mass="27479">MVEEIQEHTETRGPMNGKGAEDRIVRIAVREIREYAFRAIVAHGACTSVAHAAAHQVLFAQVHYGTGFAELLDCLKQLDWSNPALAYERREHDAGWLYAVDRDSDCAALVHGTMLIELATAETGNAVIAPELDLEAGLLDAPLLAAALRSGKTVMVARLTRGTASLHGTRIATPAGYVGQARVASDAFDPAGSIDTGTLIRTLDEVPDDNFALHTPEELAQRRENAWAIGLPVDGRLWKTIKASAEDYLVGDTNA</sequence>
<accession>A0A1R4EXZ9</accession>
<reference evidence="1 2" key="1">
    <citation type="submission" date="2017-02" db="EMBL/GenBank/DDBJ databases">
        <authorList>
            <person name="Peterson S.W."/>
        </authorList>
    </citation>
    <scope>NUCLEOTIDE SEQUENCE [LARGE SCALE GENOMIC DNA]</scope>
    <source>
        <strain evidence="1 2">B Ar 00.02</strain>
    </source>
</reference>
<proteinExistence type="predicted"/>
<evidence type="ECO:0000313" key="2">
    <source>
        <dbReference type="Proteomes" id="UP000195913"/>
    </source>
</evidence>
<protein>
    <submittedName>
        <fullName evidence="1">Uncharacterized protein</fullName>
    </submittedName>
</protein>
<evidence type="ECO:0000313" key="1">
    <source>
        <dbReference type="EMBL" id="SJM48473.1"/>
    </source>
</evidence>
<gene>
    <name evidence="1" type="ORF">FM101_01290</name>
</gene>
<dbReference type="AlphaFoldDB" id="A0A1R4EXZ9"/>
<dbReference type="EMBL" id="FUHW01000007">
    <property type="protein sequence ID" value="SJM48473.1"/>
    <property type="molecule type" value="Genomic_DNA"/>
</dbReference>